<gene>
    <name evidence="4" type="ORF">JBS370_LOCUS36135</name>
    <name evidence="2" type="ORF">RFH988_LOCUS37925</name>
    <name evidence="3" type="ORF">SEV965_LOCUS38142</name>
    <name evidence="1" type="ORF">ZHD862_LOCUS35684</name>
</gene>
<dbReference type="EMBL" id="CAJNOO010008228">
    <property type="protein sequence ID" value="CAF1479598.1"/>
    <property type="molecule type" value="Genomic_DNA"/>
</dbReference>
<dbReference type="EMBL" id="CAJNOT010005273">
    <property type="protein sequence ID" value="CAF1460855.1"/>
    <property type="molecule type" value="Genomic_DNA"/>
</dbReference>
<evidence type="ECO:0000313" key="3">
    <source>
        <dbReference type="EMBL" id="CAF1541234.1"/>
    </source>
</evidence>
<dbReference type="Proteomes" id="UP000663864">
    <property type="component" value="Unassembled WGS sequence"/>
</dbReference>
<sequence>MRTCLDTELVLAETPEAKNPQLPTLDEQLKRDSAKEELNRVFQVLKMETIRDDRRIKQIRHQIDDVLEHNDPQLYVPNPHSLETNESNELLNGLKELYKQSSDSEQTRLMTIAPLSWGRVMLSKWFGCSDHHGRQAILLRQEKKVLAFPEYSRGNKFLDHDTIELIVQFYLQDGISRMSSNTKDVIKIKDELVSVRFMEMTVYEALRKFYDEYPMTKVGKSSFYSLRPRQVKLNCPHETCMCHIHENMSLLLQAYNKYVQRKSTGHLKLDKITPSNLIDSVVCDQPNDGCFLNSCNRCNNRLPSSILQRHFIIVDEDDEWTWPIWKSTNNKVDLHHIHGSIVSLLDEIDEQWK</sequence>
<dbReference type="Proteomes" id="UP000663889">
    <property type="component" value="Unassembled WGS sequence"/>
</dbReference>
<accession>A0A815RMH8</accession>
<evidence type="ECO:0000313" key="4">
    <source>
        <dbReference type="EMBL" id="CAF4193207.1"/>
    </source>
</evidence>
<dbReference type="EMBL" id="CAJOBD010013696">
    <property type="protein sequence ID" value="CAF4193207.1"/>
    <property type="molecule type" value="Genomic_DNA"/>
</dbReference>
<protein>
    <submittedName>
        <fullName evidence="2">Uncharacterized protein</fullName>
    </submittedName>
</protein>
<dbReference type="PANTHER" id="PTHR46601">
    <property type="entry name" value="ULP_PROTEASE DOMAIN-CONTAINING PROTEIN"/>
    <property type="match status" value="1"/>
</dbReference>
<dbReference type="PANTHER" id="PTHR46601:SF1">
    <property type="entry name" value="ADF-H DOMAIN-CONTAINING PROTEIN"/>
    <property type="match status" value="1"/>
</dbReference>
<dbReference type="AlphaFoldDB" id="A0A815RMH8"/>
<organism evidence="2 5">
    <name type="scientific">Rotaria sordida</name>
    <dbReference type="NCBI Taxonomy" id="392033"/>
    <lineage>
        <taxon>Eukaryota</taxon>
        <taxon>Metazoa</taxon>
        <taxon>Spiralia</taxon>
        <taxon>Gnathifera</taxon>
        <taxon>Rotifera</taxon>
        <taxon>Eurotatoria</taxon>
        <taxon>Bdelloidea</taxon>
        <taxon>Philodinida</taxon>
        <taxon>Philodinidae</taxon>
        <taxon>Rotaria</taxon>
    </lineage>
</organism>
<feature type="non-terminal residue" evidence="2">
    <location>
        <position position="1"/>
    </location>
</feature>
<dbReference type="Proteomes" id="UP000663836">
    <property type="component" value="Unassembled WGS sequence"/>
</dbReference>
<evidence type="ECO:0000313" key="1">
    <source>
        <dbReference type="EMBL" id="CAF1460855.1"/>
    </source>
</evidence>
<dbReference type="Proteomes" id="UP000663882">
    <property type="component" value="Unassembled WGS sequence"/>
</dbReference>
<evidence type="ECO:0000313" key="5">
    <source>
        <dbReference type="Proteomes" id="UP000663882"/>
    </source>
</evidence>
<dbReference type="OrthoDB" id="6375801at2759"/>
<reference evidence="2" key="1">
    <citation type="submission" date="2021-02" db="EMBL/GenBank/DDBJ databases">
        <authorList>
            <person name="Nowell W R."/>
        </authorList>
    </citation>
    <scope>NUCLEOTIDE SEQUENCE</scope>
</reference>
<comment type="caution">
    <text evidence="2">The sequence shown here is derived from an EMBL/GenBank/DDBJ whole genome shotgun (WGS) entry which is preliminary data.</text>
</comment>
<evidence type="ECO:0000313" key="2">
    <source>
        <dbReference type="EMBL" id="CAF1479598.1"/>
    </source>
</evidence>
<proteinExistence type="predicted"/>
<name>A0A815RMH8_9BILA</name>
<dbReference type="EMBL" id="CAJNOU010008822">
    <property type="protein sequence ID" value="CAF1541234.1"/>
    <property type="molecule type" value="Genomic_DNA"/>
</dbReference>